<proteinExistence type="predicted"/>
<gene>
    <name evidence="1" type="primary">mobC</name>
    <name evidence="1" type="ORF">QH73_0015065</name>
</gene>
<reference evidence="1 2" key="1">
    <citation type="journal article" date="2015" name="Genome Announc.">
        <title>Draft Genome Sequence of the Terrestrial Cyanobacterium Scytonema millei VB511283, Isolated from Eastern India.</title>
        <authorList>
            <person name="Sen D."/>
            <person name="Chandrababunaidu M.M."/>
            <person name="Singh D."/>
            <person name="Sanghi N."/>
            <person name="Ghorai A."/>
            <person name="Mishra G.P."/>
            <person name="Madduluri M."/>
            <person name="Adhikary S.P."/>
            <person name="Tripathy S."/>
        </authorList>
    </citation>
    <scope>NUCLEOTIDE SEQUENCE [LARGE SCALE GENOMIC DNA]</scope>
    <source>
        <strain evidence="1 2">VB511283</strain>
    </source>
</reference>
<dbReference type="Proteomes" id="UP000031532">
    <property type="component" value="Unassembled WGS sequence"/>
</dbReference>
<evidence type="ECO:0000313" key="1">
    <source>
        <dbReference type="EMBL" id="NHC35958.1"/>
    </source>
</evidence>
<name>A0A9X5E715_9CYAN</name>
<dbReference type="EMBL" id="JTJC03000004">
    <property type="protein sequence ID" value="NHC35958.1"/>
    <property type="molecule type" value="Genomic_DNA"/>
</dbReference>
<dbReference type="RefSeq" id="WP_165587709.1">
    <property type="nucleotide sequence ID" value="NZ_JTJC03000004.1"/>
</dbReference>
<protein>
    <submittedName>
        <fullName evidence="1">Plasmid mobilization relaxosome protein MobC</fullName>
    </submittedName>
</protein>
<evidence type="ECO:0000313" key="2">
    <source>
        <dbReference type="Proteomes" id="UP000031532"/>
    </source>
</evidence>
<accession>A0A9X5E715</accession>
<organism evidence="1 2">
    <name type="scientific">Scytonema millei VB511283</name>
    <dbReference type="NCBI Taxonomy" id="1245923"/>
    <lineage>
        <taxon>Bacteria</taxon>
        <taxon>Bacillati</taxon>
        <taxon>Cyanobacteriota</taxon>
        <taxon>Cyanophyceae</taxon>
        <taxon>Nostocales</taxon>
        <taxon>Scytonemataceae</taxon>
        <taxon>Scytonema</taxon>
    </lineage>
</organism>
<dbReference type="InterPro" id="IPR053842">
    <property type="entry name" value="NikA-like"/>
</dbReference>
<dbReference type="Pfam" id="PF21983">
    <property type="entry name" value="NikA-like"/>
    <property type="match status" value="1"/>
</dbReference>
<keyword evidence="2" id="KW-1185">Reference proteome</keyword>
<dbReference type="AlphaFoldDB" id="A0A9X5E715"/>
<sequence length="112" mass="12556">MVKSKPKRTRMVRIRFTEDEYAAVSQKAIASQLTFSEAVRRAALSQPLPQPKSEMAIATYEQLAKLGNNVNQLAKAANTAVKMGQEPKVTVEHWQKVYQTIKQLGLEIVGDR</sequence>
<comment type="caution">
    <text evidence="1">The sequence shown here is derived from an EMBL/GenBank/DDBJ whole genome shotgun (WGS) entry which is preliminary data.</text>
</comment>